<keyword evidence="8" id="KW-0130">Cell adhesion</keyword>
<keyword evidence="3 14" id="KW-0812">Transmembrane</keyword>
<evidence type="ECO:0000256" key="10">
    <source>
        <dbReference type="ARBA" id="ARBA00023136"/>
    </source>
</evidence>
<dbReference type="EMBL" id="CAXLJL010000711">
    <property type="protein sequence ID" value="CAL5140256.1"/>
    <property type="molecule type" value="Genomic_DNA"/>
</dbReference>
<reference evidence="16" key="1">
    <citation type="submission" date="2024-06" db="EMBL/GenBank/DDBJ databases">
        <authorList>
            <person name="Liu X."/>
            <person name="Lenzi L."/>
            <person name="Haldenby T S."/>
            <person name="Uol C."/>
        </authorList>
    </citation>
    <scope>NUCLEOTIDE SEQUENCE</scope>
</reference>
<evidence type="ECO:0000256" key="8">
    <source>
        <dbReference type="ARBA" id="ARBA00022889"/>
    </source>
</evidence>
<keyword evidence="6" id="KW-0677">Repeat</keyword>
<dbReference type="InterPro" id="IPR015919">
    <property type="entry name" value="Cadherin-like_sf"/>
</dbReference>
<feature type="domain" description="Cadherin" evidence="15">
    <location>
        <begin position="799"/>
        <end position="918"/>
    </location>
</feature>
<keyword evidence="10 14" id="KW-0472">Membrane</keyword>
<comment type="subcellular location">
    <subcellularLocation>
        <location evidence="1">Cell membrane</location>
        <topology evidence="1">Single-pass type I membrane protein</topology>
    </subcellularLocation>
</comment>
<feature type="region of interest" description="Disordered" evidence="13">
    <location>
        <begin position="980"/>
        <end position="1004"/>
    </location>
</feature>
<evidence type="ECO:0000256" key="6">
    <source>
        <dbReference type="ARBA" id="ARBA00022737"/>
    </source>
</evidence>
<dbReference type="InterPro" id="IPR002126">
    <property type="entry name" value="Cadherin-like_dom"/>
</dbReference>
<dbReference type="GO" id="GO:0007156">
    <property type="term" value="P:homophilic cell adhesion via plasma membrane adhesion molecules"/>
    <property type="evidence" value="ECO:0007669"/>
    <property type="project" value="InterPro"/>
</dbReference>
<dbReference type="PRINTS" id="PR00205">
    <property type="entry name" value="CADHERIN"/>
</dbReference>
<feature type="domain" description="Cadherin" evidence="15">
    <location>
        <begin position="140"/>
        <end position="265"/>
    </location>
</feature>
<keyword evidence="2" id="KW-1003">Cell membrane</keyword>
<dbReference type="PANTHER" id="PTHR24028:SF146">
    <property type="entry name" value="CADHERIN 96CB, ISOFORM D-RELATED"/>
    <property type="match status" value="1"/>
</dbReference>
<dbReference type="Proteomes" id="UP001497525">
    <property type="component" value="Unassembled WGS sequence"/>
</dbReference>
<dbReference type="CDD" id="cd11304">
    <property type="entry name" value="Cadherin_repeat"/>
    <property type="match status" value="6"/>
</dbReference>
<evidence type="ECO:0000313" key="16">
    <source>
        <dbReference type="EMBL" id="CAL5140256.1"/>
    </source>
</evidence>
<dbReference type="GO" id="GO:0005509">
    <property type="term" value="F:calcium ion binding"/>
    <property type="evidence" value="ECO:0007669"/>
    <property type="project" value="UniProtKB-UniRule"/>
</dbReference>
<evidence type="ECO:0000256" key="12">
    <source>
        <dbReference type="PROSITE-ProRule" id="PRU00043"/>
    </source>
</evidence>
<sequence length="1370" mass="150768">MLIGFSPTFVESKIVVNSMSGADLTGLSSPSLPNIIPIIITVDENTPKGTKIGRFSELIHPKPAVDTQFTIPSNQYFEADVDGYIRIIGDLDRDENRQLCSDPGYPLKCTWSSFAISTSGQYISVKVNINDVNDNVPTWQEHLIEISVPEETNSDYVVDIPNAKDPDFGRNGIQGYKLETMQQSDSDIFRLTVHKNTKKLTTSMSQDNTAADISLSLKIIRPLDREKVSSYTVYLLAYDGSEPYYTGTLTIVIKVVDENDHSPVFSSLSYLAVVSEDAPIGSVVELRENNVQDRQADGSAGLLYQNVLEMPTRNSVIASDKDEGLNAEIAFAFAASTDPAVFETFRLDERTGAIRVAKSLNYDSGPKEWRFQIVATDHGRPARSGSTDIFIKLKDSNTHGPTIKMRIQPPRLSGSVNYSQAIEVLSQKYPKRIFIPENAAPPTEPIAIFTVSDKDTGPGGMFVCELQSTNSLNGLNKTKVFEDFQLRFTGEIPNWKIFSLFLQKKLDRESSPIRDLAVKCIDKGDPPKESIQYLHVEVLDENDNAPQFLQAEYQLRMLEGNRPNVTVSRVKAIDPDDGENGRVSYYIQWPPESTESERVFHVNEDGKLIAAVALDREAKPRGYHFKVVARDNGYPRQFSSTVNVEVLLDDLNDCTPDFVEKEYNFTIVEDFGQNFSAARPVGWVNAVDCDIGLNALVTYAILDPGSPFTISDDGLIKTASLIDREVRPNYHLTVLAKDGGGGRTQSSNHIRDRKLEFDRTEGGYNYDVFIRQKTRTSAVQVWINVADLNDNYPIFVHPNSSFHQLDMSIHEEVGFIITRVVAIDKDAEKNGEVVYSIENNGYADAFRIAPKTGEIVLKEKLGGILKTTEWKSEKSTLDKQLITLTVVATDKGERPRSNSMKLRLILTDTPPLGQNLEFLETSHSFKSFGTEGDDTMGGRMEVNKMIMICIVISTAVVCLIMVFAIALYARRRSCRKLLRSRQSASRGGARREKQSGSWSEGSKTARVAAEQTGVPVFVDSGVKPWEVQIPMVAFSSGSISFTPTPLIYDKPCTTTSVTTAALTNILGSPTIVNKYVEVRPRGNIRCPTGIESDRTNSKLLSCHTERNKNVAESAEKYSTGLSTLSRDPHSTSNATVSSVVLSTTTMSTCSVHGTPTPTVQFIAVPVCTDQPSASSHRYRIGSEAGTCILSPSIASEIHNPDSDADSGRGGSVNNIGLSNNPELLSASTALYNPTDGKIMAHPARPDLRDQQAIDAQVQYLPGGLNLISLDGQIHVLTPSTSTSFPNPTVLLPIPNITDSQMSDSVILDSKPVTLSGESQNPLKPCHDSLNLGSLKKQNNQTSSPELKKRDSGPWRLIDLPTPDDSIDMNS</sequence>
<feature type="compositionally biased region" description="Polar residues" evidence="13">
    <location>
        <begin position="1335"/>
        <end position="1344"/>
    </location>
</feature>
<dbReference type="PROSITE" id="PS50268">
    <property type="entry name" value="CADHERIN_2"/>
    <property type="match status" value="7"/>
</dbReference>
<gene>
    <name evidence="16" type="ORF">CDAUBV1_LOCUS15426</name>
</gene>
<feature type="domain" description="Cadherin" evidence="15">
    <location>
        <begin position="266"/>
        <end position="403"/>
    </location>
</feature>
<evidence type="ECO:0000256" key="11">
    <source>
        <dbReference type="ARBA" id="ARBA00023180"/>
    </source>
</evidence>
<evidence type="ECO:0000256" key="13">
    <source>
        <dbReference type="SAM" id="MobiDB-lite"/>
    </source>
</evidence>
<organism evidence="16 17">
    <name type="scientific">Calicophoron daubneyi</name>
    <name type="common">Rumen fluke</name>
    <name type="synonym">Paramphistomum daubneyi</name>
    <dbReference type="NCBI Taxonomy" id="300641"/>
    <lineage>
        <taxon>Eukaryota</taxon>
        <taxon>Metazoa</taxon>
        <taxon>Spiralia</taxon>
        <taxon>Lophotrochozoa</taxon>
        <taxon>Platyhelminthes</taxon>
        <taxon>Trematoda</taxon>
        <taxon>Digenea</taxon>
        <taxon>Plagiorchiida</taxon>
        <taxon>Pronocephalata</taxon>
        <taxon>Paramphistomoidea</taxon>
        <taxon>Paramphistomidae</taxon>
        <taxon>Calicophoron</taxon>
    </lineage>
</organism>
<dbReference type="FunFam" id="2.60.40.60:FF:000123">
    <property type="entry name" value="Protocadherin beta 4"/>
    <property type="match status" value="1"/>
</dbReference>
<dbReference type="InterPro" id="IPR020894">
    <property type="entry name" value="Cadherin_CS"/>
</dbReference>
<dbReference type="PROSITE" id="PS00232">
    <property type="entry name" value="CADHERIN_1"/>
    <property type="match status" value="4"/>
</dbReference>
<feature type="domain" description="Cadherin" evidence="15">
    <location>
        <begin position="659"/>
        <end position="795"/>
    </location>
</feature>
<dbReference type="Gene3D" id="2.60.40.60">
    <property type="entry name" value="Cadherins"/>
    <property type="match status" value="7"/>
</dbReference>
<dbReference type="SMART" id="SM00112">
    <property type="entry name" value="CA"/>
    <property type="match status" value="6"/>
</dbReference>
<evidence type="ECO:0000256" key="14">
    <source>
        <dbReference type="SAM" id="Phobius"/>
    </source>
</evidence>
<dbReference type="Pfam" id="PF00028">
    <property type="entry name" value="Cadherin"/>
    <property type="match status" value="6"/>
</dbReference>
<feature type="domain" description="Cadherin" evidence="15">
    <location>
        <begin position="549"/>
        <end position="658"/>
    </location>
</feature>
<protein>
    <recommendedName>
        <fullName evidence="15">Cadherin domain-containing protein</fullName>
    </recommendedName>
</protein>
<name>A0AAV2TVQ2_CALDB</name>
<feature type="transmembrane region" description="Helical" evidence="14">
    <location>
        <begin position="945"/>
        <end position="969"/>
    </location>
</feature>
<feature type="region of interest" description="Disordered" evidence="13">
    <location>
        <begin position="1312"/>
        <end position="1370"/>
    </location>
</feature>
<keyword evidence="5" id="KW-0732">Signal</keyword>
<dbReference type="InterPro" id="IPR050174">
    <property type="entry name" value="Protocadherin/Cadherin-CA"/>
</dbReference>
<dbReference type="SUPFAM" id="SSF49313">
    <property type="entry name" value="Cadherin-like"/>
    <property type="match status" value="6"/>
</dbReference>
<keyword evidence="11" id="KW-0325">Glycoprotein</keyword>
<evidence type="ECO:0000313" key="17">
    <source>
        <dbReference type="Proteomes" id="UP001497525"/>
    </source>
</evidence>
<feature type="domain" description="Cadherin" evidence="15">
    <location>
        <begin position="34"/>
        <end position="139"/>
    </location>
</feature>
<evidence type="ECO:0000259" key="15">
    <source>
        <dbReference type="PROSITE" id="PS50268"/>
    </source>
</evidence>
<evidence type="ECO:0000256" key="4">
    <source>
        <dbReference type="ARBA" id="ARBA00022723"/>
    </source>
</evidence>
<feature type="domain" description="Cadherin" evidence="15">
    <location>
        <begin position="427"/>
        <end position="548"/>
    </location>
</feature>
<evidence type="ECO:0000256" key="5">
    <source>
        <dbReference type="ARBA" id="ARBA00022729"/>
    </source>
</evidence>
<evidence type="ECO:0000256" key="7">
    <source>
        <dbReference type="ARBA" id="ARBA00022837"/>
    </source>
</evidence>
<evidence type="ECO:0000256" key="1">
    <source>
        <dbReference type="ARBA" id="ARBA00004251"/>
    </source>
</evidence>
<dbReference type="PANTHER" id="PTHR24028">
    <property type="entry name" value="CADHERIN-87A"/>
    <property type="match status" value="1"/>
</dbReference>
<evidence type="ECO:0000256" key="9">
    <source>
        <dbReference type="ARBA" id="ARBA00022989"/>
    </source>
</evidence>
<accession>A0AAV2TVQ2</accession>
<keyword evidence="9 14" id="KW-1133">Transmembrane helix</keyword>
<evidence type="ECO:0000256" key="3">
    <source>
        <dbReference type="ARBA" id="ARBA00022692"/>
    </source>
</evidence>
<proteinExistence type="predicted"/>
<keyword evidence="7 12" id="KW-0106">Calcium</keyword>
<evidence type="ECO:0000256" key="2">
    <source>
        <dbReference type="ARBA" id="ARBA00022475"/>
    </source>
</evidence>
<keyword evidence="4" id="KW-0479">Metal-binding</keyword>
<dbReference type="GO" id="GO:0005886">
    <property type="term" value="C:plasma membrane"/>
    <property type="evidence" value="ECO:0007669"/>
    <property type="project" value="UniProtKB-SubCell"/>
</dbReference>
<comment type="caution">
    <text evidence="16">The sequence shown here is derived from an EMBL/GenBank/DDBJ whole genome shotgun (WGS) entry which is preliminary data.</text>
</comment>